<accession>A0AAV0X9D6</accession>
<comment type="caution">
    <text evidence="2">The sequence shown here is derived from an EMBL/GenBank/DDBJ whole genome shotgun (WGS) entry which is preliminary data.</text>
</comment>
<dbReference type="AlphaFoldDB" id="A0AAV0X9D6"/>
<dbReference type="EMBL" id="CARXXK010000003">
    <property type="protein sequence ID" value="CAI6364427.1"/>
    <property type="molecule type" value="Genomic_DNA"/>
</dbReference>
<dbReference type="InterPro" id="IPR036691">
    <property type="entry name" value="Endo/exonu/phosph_ase_sf"/>
</dbReference>
<feature type="domain" description="Endonuclease/exonuclease/phosphatase" evidence="1">
    <location>
        <begin position="2"/>
        <end position="90"/>
    </location>
</feature>
<organism evidence="2 3">
    <name type="scientific">Macrosiphum euphorbiae</name>
    <name type="common">potato aphid</name>
    <dbReference type="NCBI Taxonomy" id="13131"/>
    <lineage>
        <taxon>Eukaryota</taxon>
        <taxon>Metazoa</taxon>
        <taxon>Ecdysozoa</taxon>
        <taxon>Arthropoda</taxon>
        <taxon>Hexapoda</taxon>
        <taxon>Insecta</taxon>
        <taxon>Pterygota</taxon>
        <taxon>Neoptera</taxon>
        <taxon>Paraneoptera</taxon>
        <taxon>Hemiptera</taxon>
        <taxon>Sternorrhyncha</taxon>
        <taxon>Aphidomorpha</taxon>
        <taxon>Aphidoidea</taxon>
        <taxon>Aphididae</taxon>
        <taxon>Macrosiphini</taxon>
        <taxon>Macrosiphum</taxon>
    </lineage>
</organism>
<dbReference type="GO" id="GO:0003824">
    <property type="term" value="F:catalytic activity"/>
    <property type="evidence" value="ECO:0007669"/>
    <property type="project" value="InterPro"/>
</dbReference>
<dbReference type="Gene3D" id="3.60.10.10">
    <property type="entry name" value="Endonuclease/exonuclease/phosphatase"/>
    <property type="match status" value="1"/>
</dbReference>
<dbReference type="SUPFAM" id="SSF56219">
    <property type="entry name" value="DNase I-like"/>
    <property type="match status" value="1"/>
</dbReference>
<dbReference type="Proteomes" id="UP001160148">
    <property type="component" value="Unassembled WGS sequence"/>
</dbReference>
<name>A0AAV0X9D6_9HEMI</name>
<dbReference type="InterPro" id="IPR005135">
    <property type="entry name" value="Endo/exonuclease/phosphatase"/>
</dbReference>
<reference evidence="2 3" key="1">
    <citation type="submission" date="2023-01" db="EMBL/GenBank/DDBJ databases">
        <authorList>
            <person name="Whitehead M."/>
        </authorList>
    </citation>
    <scope>NUCLEOTIDE SEQUENCE [LARGE SCALE GENOMIC DNA]</scope>
</reference>
<protein>
    <recommendedName>
        <fullName evidence="1">Endonuclease/exonuclease/phosphatase domain-containing protein</fullName>
    </recommendedName>
</protein>
<evidence type="ECO:0000313" key="3">
    <source>
        <dbReference type="Proteomes" id="UP001160148"/>
    </source>
</evidence>
<evidence type="ECO:0000259" key="1">
    <source>
        <dbReference type="Pfam" id="PF14529"/>
    </source>
</evidence>
<evidence type="ECO:0000313" key="2">
    <source>
        <dbReference type="EMBL" id="CAI6364427.1"/>
    </source>
</evidence>
<dbReference type="Pfam" id="PF14529">
    <property type="entry name" value="Exo_endo_phos_2"/>
    <property type="match status" value="1"/>
</dbReference>
<proteinExistence type="predicted"/>
<gene>
    <name evidence="2" type="ORF">MEUPH1_LOCUS19254</name>
</gene>
<sequence>MVIVAGNFNAKSLECGDHREDSKRHALTDSAASLCLISCNRGDKPTFSRIYNGGVSRSHIDITFVSGSIVQQINEWKVLDEFTHSLHRYISFEISSMANKPAQQDITVRWEWRKYNQAKL</sequence>
<keyword evidence="3" id="KW-1185">Reference proteome</keyword>